<gene>
    <name evidence="2" type="ORF">H312_00647</name>
</gene>
<evidence type="ECO:0000313" key="3">
    <source>
        <dbReference type="Proteomes" id="UP000030655"/>
    </source>
</evidence>
<reference evidence="3" key="1">
    <citation type="submission" date="2013-02" db="EMBL/GenBank/DDBJ databases">
        <authorList>
            <consortium name="The Broad Institute Genome Sequencing Platform"/>
            <person name="Cuomo C."/>
            <person name="Becnel J."/>
            <person name="Sanscrainte N."/>
            <person name="Walker B."/>
            <person name="Young S.K."/>
            <person name="Zeng Q."/>
            <person name="Gargeya S."/>
            <person name="Fitzgerald M."/>
            <person name="Haas B."/>
            <person name="Abouelleil A."/>
            <person name="Alvarado L."/>
            <person name="Arachchi H.M."/>
            <person name="Berlin A.M."/>
            <person name="Chapman S.B."/>
            <person name="Dewar J."/>
            <person name="Goldberg J."/>
            <person name="Griggs A."/>
            <person name="Gujja S."/>
            <person name="Hansen M."/>
            <person name="Howarth C."/>
            <person name="Imamovic A."/>
            <person name="Larimer J."/>
            <person name="McCowan C."/>
            <person name="Murphy C."/>
            <person name="Neiman D."/>
            <person name="Pearson M."/>
            <person name="Priest M."/>
            <person name="Roberts A."/>
            <person name="Saif S."/>
            <person name="Shea T."/>
            <person name="Sisk P."/>
            <person name="Sykes S."/>
            <person name="Wortman J."/>
            <person name="Nusbaum C."/>
            <person name="Birren B."/>
        </authorList>
    </citation>
    <scope>NUCLEOTIDE SEQUENCE [LARGE SCALE GENOMIC DNA]</scope>
    <source>
        <strain evidence="3">PRA339</strain>
    </source>
</reference>
<reference evidence="2 3" key="2">
    <citation type="submission" date="2014-03" db="EMBL/GenBank/DDBJ databases">
        <title>The Genome Sequence of Anncaliia algerae insect isolate PRA339.</title>
        <authorList>
            <consortium name="The Broad Institute Genome Sequencing Platform"/>
            <consortium name="The Broad Institute Genome Sequencing Center for Infectious Disease"/>
            <person name="Cuomo C."/>
            <person name="Becnel J."/>
            <person name="Sanscrainte N."/>
            <person name="Walker B."/>
            <person name="Young S.K."/>
            <person name="Zeng Q."/>
            <person name="Gargeya S."/>
            <person name="Fitzgerald M."/>
            <person name="Haas B."/>
            <person name="Abouelleil A."/>
            <person name="Alvarado L."/>
            <person name="Arachchi H.M."/>
            <person name="Berlin A.M."/>
            <person name="Chapman S.B."/>
            <person name="Dewar J."/>
            <person name="Goldberg J."/>
            <person name="Griggs A."/>
            <person name="Gujja S."/>
            <person name="Hansen M."/>
            <person name="Howarth C."/>
            <person name="Imamovic A."/>
            <person name="Larimer J."/>
            <person name="McCowan C."/>
            <person name="Murphy C."/>
            <person name="Neiman D."/>
            <person name="Pearson M."/>
            <person name="Priest M."/>
            <person name="Roberts A."/>
            <person name="Saif S."/>
            <person name="Shea T."/>
            <person name="Sisk P."/>
            <person name="Sykes S."/>
            <person name="Wortman J."/>
            <person name="Nusbaum C."/>
            <person name="Birren B."/>
        </authorList>
    </citation>
    <scope>NUCLEOTIDE SEQUENCE [LARGE SCALE GENOMIC DNA]</scope>
    <source>
        <strain evidence="2 3">PRA339</strain>
    </source>
</reference>
<feature type="transmembrane region" description="Helical" evidence="1">
    <location>
        <begin position="63"/>
        <end position="81"/>
    </location>
</feature>
<evidence type="ECO:0000313" key="2">
    <source>
        <dbReference type="EMBL" id="KCZ81888.1"/>
    </source>
</evidence>
<feature type="transmembrane region" description="Helical" evidence="1">
    <location>
        <begin position="102"/>
        <end position="121"/>
    </location>
</feature>
<dbReference type="AlphaFoldDB" id="A0A059F3M1"/>
<keyword evidence="1" id="KW-1133">Transmembrane helix</keyword>
<proteinExistence type="predicted"/>
<keyword evidence="3" id="KW-1185">Reference proteome</keyword>
<name>A0A059F3M1_9MICR</name>
<dbReference type="HOGENOM" id="CLU_109007_0_0_1"/>
<sequence length="209" mass="23972">MNPMLEVNDLAKILYVISPTIGYAPQIYKGKILFSPLLSFIIIISSIFRIIHCKLEKLEIMYSLQALISVGVHSTLIFMYKDELSNYEHNIFRLGFLYKSKGLFYSYLQLFSTLIMSLLLLNYFSTSFLLTVCIGGNILLESSIGLMQLFLNKFDKRKEKKELPRELFLFWVIGDICKTVLLIMNGANNAIILSVVFQLIVNTMLLSVN</sequence>
<dbReference type="OrthoDB" id="292213at2759"/>
<dbReference type="Proteomes" id="UP000030655">
    <property type="component" value="Unassembled WGS sequence"/>
</dbReference>
<keyword evidence="1" id="KW-0812">Transmembrane</keyword>
<feature type="transmembrane region" description="Helical" evidence="1">
    <location>
        <begin position="190"/>
        <end position="208"/>
    </location>
</feature>
<feature type="transmembrane region" description="Helical" evidence="1">
    <location>
        <begin position="32"/>
        <end position="51"/>
    </location>
</feature>
<dbReference type="EMBL" id="KK365135">
    <property type="protein sequence ID" value="KCZ81888.1"/>
    <property type="molecule type" value="Genomic_DNA"/>
</dbReference>
<dbReference type="VEuPathDB" id="MicrosporidiaDB:H312_00647"/>
<protein>
    <submittedName>
        <fullName evidence="2">Uncharacterized protein</fullName>
    </submittedName>
</protein>
<feature type="transmembrane region" description="Helical" evidence="1">
    <location>
        <begin position="127"/>
        <end position="146"/>
    </location>
</feature>
<keyword evidence="1" id="KW-0472">Membrane</keyword>
<organism evidence="2 3">
    <name type="scientific">Anncaliia algerae PRA339</name>
    <dbReference type="NCBI Taxonomy" id="1288291"/>
    <lineage>
        <taxon>Eukaryota</taxon>
        <taxon>Fungi</taxon>
        <taxon>Fungi incertae sedis</taxon>
        <taxon>Microsporidia</taxon>
        <taxon>Tubulinosematoidea</taxon>
        <taxon>Tubulinosematidae</taxon>
        <taxon>Anncaliia</taxon>
    </lineage>
</organism>
<accession>A0A059F3M1</accession>
<evidence type="ECO:0000256" key="1">
    <source>
        <dbReference type="SAM" id="Phobius"/>
    </source>
</evidence>